<dbReference type="KEGG" id="gtt:GUITHDRAFT_149898"/>
<dbReference type="InterPro" id="IPR011989">
    <property type="entry name" value="ARM-like"/>
</dbReference>
<keyword evidence="1" id="KW-0132">Cell division</keyword>
<dbReference type="Proteomes" id="UP000011087">
    <property type="component" value="Unassembled WGS sequence"/>
</dbReference>
<dbReference type="eggNOG" id="KOG2676">
    <property type="taxonomic scope" value="Eukaryota"/>
</dbReference>
<dbReference type="PANTHER" id="PTHR13255:SF0">
    <property type="entry name" value="ATAXIN-10"/>
    <property type="match status" value="1"/>
</dbReference>
<dbReference type="AlphaFoldDB" id="L1K366"/>
<dbReference type="SUPFAM" id="SSF48371">
    <property type="entry name" value="ARM repeat"/>
    <property type="match status" value="1"/>
</dbReference>
<dbReference type="EMBL" id="JH992966">
    <property type="protein sequence ID" value="EKX54895.1"/>
    <property type="molecule type" value="Genomic_DNA"/>
</dbReference>
<evidence type="ECO:0000313" key="5">
    <source>
        <dbReference type="EMBL" id="EKX54895.1"/>
    </source>
</evidence>
<dbReference type="HOGENOM" id="CLU_1301753_0_0_1"/>
<dbReference type="InterPro" id="IPR016024">
    <property type="entry name" value="ARM-type_fold"/>
</dbReference>
<dbReference type="GO" id="GO:0051301">
    <property type="term" value="P:cell division"/>
    <property type="evidence" value="ECO:0007669"/>
    <property type="project" value="UniProtKB-KW"/>
</dbReference>
<keyword evidence="2" id="KW-0131">Cell cycle</keyword>
<sequence length="212" mass="23215">MHVVASSLGFASSSIRKCYRDKGLLRSCINLLKSLSHAQALKTEMGLKCDVIRILANMCYRDRESQDMVRELGGIPLILQASNMDENNPFSREWSILAVRNLCEGNEANQEIIAGIKPKEVASIPQELKDKGMQVELDKSTGKVKLVRDGAGPTGTGGATPSRLQDTDNSTRTMVEELKNMGLRANMDEDTGLVDISHPDAKPSTSVYHPTI</sequence>
<reference evidence="6" key="3">
    <citation type="submission" date="2015-06" db="UniProtKB">
        <authorList>
            <consortium name="EnsemblProtists"/>
        </authorList>
    </citation>
    <scope>IDENTIFICATION</scope>
</reference>
<dbReference type="EnsemblProtists" id="EKX54895">
    <property type="protein sequence ID" value="EKX54895"/>
    <property type="gene ID" value="GUITHDRAFT_149898"/>
</dbReference>
<dbReference type="RefSeq" id="XP_005841875.1">
    <property type="nucleotide sequence ID" value="XM_005841818.1"/>
</dbReference>
<evidence type="ECO:0000256" key="2">
    <source>
        <dbReference type="ARBA" id="ARBA00023306"/>
    </source>
</evidence>
<evidence type="ECO:0000313" key="6">
    <source>
        <dbReference type="EnsemblProtists" id="EKX54895"/>
    </source>
</evidence>
<evidence type="ECO:0000313" key="7">
    <source>
        <dbReference type="Proteomes" id="UP000011087"/>
    </source>
</evidence>
<reference evidence="7" key="2">
    <citation type="submission" date="2012-11" db="EMBL/GenBank/DDBJ databases">
        <authorList>
            <person name="Kuo A."/>
            <person name="Curtis B.A."/>
            <person name="Tanifuji G."/>
            <person name="Burki F."/>
            <person name="Gruber A."/>
            <person name="Irimia M."/>
            <person name="Maruyama S."/>
            <person name="Arias M.C."/>
            <person name="Ball S.G."/>
            <person name="Gile G.H."/>
            <person name="Hirakawa Y."/>
            <person name="Hopkins J.F."/>
            <person name="Rensing S.A."/>
            <person name="Schmutz J."/>
            <person name="Symeonidi A."/>
            <person name="Elias M."/>
            <person name="Eveleigh R.J."/>
            <person name="Herman E.K."/>
            <person name="Klute M.J."/>
            <person name="Nakayama T."/>
            <person name="Obornik M."/>
            <person name="Reyes-Prieto A."/>
            <person name="Armbrust E.V."/>
            <person name="Aves S.J."/>
            <person name="Beiko R.G."/>
            <person name="Coutinho P."/>
            <person name="Dacks J.B."/>
            <person name="Durnford D.G."/>
            <person name="Fast N.M."/>
            <person name="Green B.R."/>
            <person name="Grisdale C."/>
            <person name="Hempe F."/>
            <person name="Henrissat B."/>
            <person name="Hoppner M.P."/>
            <person name="Ishida K.-I."/>
            <person name="Kim E."/>
            <person name="Koreny L."/>
            <person name="Kroth P.G."/>
            <person name="Liu Y."/>
            <person name="Malik S.-B."/>
            <person name="Maier U.G."/>
            <person name="McRose D."/>
            <person name="Mock T."/>
            <person name="Neilson J.A."/>
            <person name="Onodera N.T."/>
            <person name="Poole A.M."/>
            <person name="Pritham E.J."/>
            <person name="Richards T.A."/>
            <person name="Rocap G."/>
            <person name="Roy S.W."/>
            <person name="Sarai C."/>
            <person name="Schaack S."/>
            <person name="Shirato S."/>
            <person name="Slamovits C.H."/>
            <person name="Spencer D.F."/>
            <person name="Suzuki S."/>
            <person name="Worden A.Z."/>
            <person name="Zauner S."/>
            <person name="Barry K."/>
            <person name="Bell C."/>
            <person name="Bharti A.K."/>
            <person name="Crow J.A."/>
            <person name="Grimwood J."/>
            <person name="Kramer R."/>
            <person name="Lindquist E."/>
            <person name="Lucas S."/>
            <person name="Salamov A."/>
            <person name="McFadden G.I."/>
            <person name="Lane C.E."/>
            <person name="Keeling P.J."/>
            <person name="Gray M.W."/>
            <person name="Grigoriev I.V."/>
            <person name="Archibald J.M."/>
        </authorList>
    </citation>
    <scope>NUCLEOTIDE SEQUENCE</scope>
    <source>
        <strain evidence="7">CCMP2712</strain>
    </source>
</reference>
<dbReference type="GeneID" id="17311397"/>
<name>L1K366_GUITC</name>
<evidence type="ECO:0000256" key="1">
    <source>
        <dbReference type="ARBA" id="ARBA00022618"/>
    </source>
</evidence>
<dbReference type="InterPro" id="IPR019156">
    <property type="entry name" value="Ataxin-10_domain"/>
</dbReference>
<dbReference type="OrthoDB" id="379794at2759"/>
<dbReference type="Gene3D" id="1.25.10.10">
    <property type="entry name" value="Leucine-rich Repeat Variant"/>
    <property type="match status" value="1"/>
</dbReference>
<dbReference type="InterPro" id="IPR051374">
    <property type="entry name" value="Ataxin-10/CTR86_families"/>
</dbReference>
<evidence type="ECO:0000259" key="4">
    <source>
        <dbReference type="Pfam" id="PF09759"/>
    </source>
</evidence>
<dbReference type="PANTHER" id="PTHR13255">
    <property type="entry name" value="ATAXIN-10"/>
    <property type="match status" value="1"/>
</dbReference>
<reference evidence="5 7" key="1">
    <citation type="journal article" date="2012" name="Nature">
        <title>Algal genomes reveal evolutionary mosaicism and the fate of nucleomorphs.</title>
        <authorList>
            <consortium name="DOE Joint Genome Institute"/>
            <person name="Curtis B.A."/>
            <person name="Tanifuji G."/>
            <person name="Burki F."/>
            <person name="Gruber A."/>
            <person name="Irimia M."/>
            <person name="Maruyama S."/>
            <person name="Arias M.C."/>
            <person name="Ball S.G."/>
            <person name="Gile G.H."/>
            <person name="Hirakawa Y."/>
            <person name="Hopkins J.F."/>
            <person name="Kuo A."/>
            <person name="Rensing S.A."/>
            <person name="Schmutz J."/>
            <person name="Symeonidi A."/>
            <person name="Elias M."/>
            <person name="Eveleigh R.J."/>
            <person name="Herman E.K."/>
            <person name="Klute M.J."/>
            <person name="Nakayama T."/>
            <person name="Obornik M."/>
            <person name="Reyes-Prieto A."/>
            <person name="Armbrust E.V."/>
            <person name="Aves S.J."/>
            <person name="Beiko R.G."/>
            <person name="Coutinho P."/>
            <person name="Dacks J.B."/>
            <person name="Durnford D.G."/>
            <person name="Fast N.M."/>
            <person name="Green B.R."/>
            <person name="Grisdale C.J."/>
            <person name="Hempel F."/>
            <person name="Henrissat B."/>
            <person name="Hoppner M.P."/>
            <person name="Ishida K."/>
            <person name="Kim E."/>
            <person name="Koreny L."/>
            <person name="Kroth P.G."/>
            <person name="Liu Y."/>
            <person name="Malik S.B."/>
            <person name="Maier U.G."/>
            <person name="McRose D."/>
            <person name="Mock T."/>
            <person name="Neilson J.A."/>
            <person name="Onodera N.T."/>
            <person name="Poole A.M."/>
            <person name="Pritham E.J."/>
            <person name="Richards T.A."/>
            <person name="Rocap G."/>
            <person name="Roy S.W."/>
            <person name="Sarai C."/>
            <person name="Schaack S."/>
            <person name="Shirato S."/>
            <person name="Slamovits C.H."/>
            <person name="Spencer D.F."/>
            <person name="Suzuki S."/>
            <person name="Worden A.Z."/>
            <person name="Zauner S."/>
            <person name="Barry K."/>
            <person name="Bell C."/>
            <person name="Bharti A.K."/>
            <person name="Crow J.A."/>
            <person name="Grimwood J."/>
            <person name="Kramer R."/>
            <person name="Lindquist E."/>
            <person name="Lucas S."/>
            <person name="Salamov A."/>
            <person name="McFadden G.I."/>
            <person name="Lane C.E."/>
            <person name="Keeling P.J."/>
            <person name="Gray M.W."/>
            <person name="Grigoriev I.V."/>
            <person name="Archibald J.M."/>
        </authorList>
    </citation>
    <scope>NUCLEOTIDE SEQUENCE</scope>
    <source>
        <strain evidence="5 7">CCMP2712</strain>
    </source>
</reference>
<dbReference type="Pfam" id="PF09759">
    <property type="entry name" value="Atx10homo_assoc"/>
    <property type="match status" value="1"/>
</dbReference>
<proteinExistence type="predicted"/>
<feature type="compositionally biased region" description="Polar residues" evidence="3">
    <location>
        <begin position="203"/>
        <end position="212"/>
    </location>
</feature>
<organism evidence="5">
    <name type="scientific">Guillardia theta (strain CCMP2712)</name>
    <name type="common">Cryptophyte</name>
    <dbReference type="NCBI Taxonomy" id="905079"/>
    <lineage>
        <taxon>Eukaryota</taxon>
        <taxon>Cryptophyceae</taxon>
        <taxon>Pyrenomonadales</taxon>
        <taxon>Geminigeraceae</taxon>
        <taxon>Guillardia</taxon>
    </lineage>
</organism>
<dbReference type="GO" id="GO:0005829">
    <property type="term" value="C:cytosol"/>
    <property type="evidence" value="ECO:0007669"/>
    <property type="project" value="TreeGrafter"/>
</dbReference>
<dbReference type="PaxDb" id="55529-EKX54895"/>
<feature type="region of interest" description="Disordered" evidence="3">
    <location>
        <begin position="193"/>
        <end position="212"/>
    </location>
</feature>
<keyword evidence="7" id="KW-1185">Reference proteome</keyword>
<gene>
    <name evidence="5" type="ORF">GUITHDRAFT_149898</name>
</gene>
<feature type="domain" description="Ataxin-10" evidence="4">
    <location>
        <begin position="47"/>
        <end position="146"/>
    </location>
</feature>
<dbReference type="STRING" id="905079.L1K366"/>
<protein>
    <recommendedName>
        <fullName evidence="4">Ataxin-10 domain-containing protein</fullName>
    </recommendedName>
</protein>
<evidence type="ECO:0000256" key="3">
    <source>
        <dbReference type="SAM" id="MobiDB-lite"/>
    </source>
</evidence>
<accession>L1K366</accession>
<feature type="region of interest" description="Disordered" evidence="3">
    <location>
        <begin position="147"/>
        <end position="168"/>
    </location>
</feature>